<gene>
    <name evidence="1" type="ordered locus">Hipma_0655</name>
</gene>
<sequence length="58" mass="6912">MAIAGYLERVTRFDNKIVVVFWTMTGKYVEEFDDLKSAFQWLEEANLNDSEAVYELEW</sequence>
<reference evidence="2" key="2">
    <citation type="submission" date="2011-03" db="EMBL/GenBank/DDBJ databases">
        <title>The complete genome of Hippea maritima DSM 10411.</title>
        <authorList>
            <consortium name="US DOE Joint Genome Institute (JGI-PGF)"/>
            <person name="Lucas S."/>
            <person name="Copeland A."/>
            <person name="Lapidus A."/>
            <person name="Bruce D."/>
            <person name="Goodwin L."/>
            <person name="Pitluck S."/>
            <person name="Peters L."/>
            <person name="Kyrpides N."/>
            <person name="Mavromatis K."/>
            <person name="Pagani I."/>
            <person name="Ivanova N."/>
            <person name="Mikhailova N."/>
            <person name="Lu M."/>
            <person name="Detter J.C."/>
            <person name="Tapia R."/>
            <person name="Han C."/>
            <person name="Land M."/>
            <person name="Hauser L."/>
            <person name="Markowitz V."/>
            <person name="Cheng J.-F."/>
            <person name="Hugenholtz P."/>
            <person name="Woyke T."/>
            <person name="Wu D."/>
            <person name="Spring S."/>
            <person name="Schroeder M."/>
            <person name="Brambilla E."/>
            <person name="Klenk H.-P."/>
            <person name="Eisen J.A."/>
        </authorList>
    </citation>
    <scope>NUCLEOTIDE SEQUENCE [LARGE SCALE GENOMIC DNA]</scope>
    <source>
        <strain evidence="2">ATCC 700847 / DSM 10411 / MH2</strain>
    </source>
</reference>
<dbReference type="EMBL" id="CP002606">
    <property type="protein sequence ID" value="AEA33625.1"/>
    <property type="molecule type" value="Genomic_DNA"/>
</dbReference>
<keyword evidence="2" id="KW-1185">Reference proteome</keyword>
<dbReference type="Proteomes" id="UP000008139">
    <property type="component" value="Chromosome"/>
</dbReference>
<proteinExistence type="predicted"/>
<evidence type="ECO:0000313" key="1">
    <source>
        <dbReference type="EMBL" id="AEA33625.1"/>
    </source>
</evidence>
<name>F2LV41_HIPMA</name>
<dbReference type="AlphaFoldDB" id="F2LV41"/>
<accession>F2LV41</accession>
<dbReference type="InParanoid" id="F2LV41"/>
<dbReference type="KEGG" id="hmr:Hipma_0655"/>
<protein>
    <submittedName>
        <fullName evidence="1">Uncharacterized protein</fullName>
    </submittedName>
</protein>
<evidence type="ECO:0000313" key="2">
    <source>
        <dbReference type="Proteomes" id="UP000008139"/>
    </source>
</evidence>
<reference evidence="1 2" key="1">
    <citation type="journal article" date="2011" name="Stand. Genomic Sci.">
        <title>Complete genome sequence of the thermophilic sulfur-reducer Hippea maritima type strain (MH(2)).</title>
        <authorList>
            <person name="Huntemann M."/>
            <person name="Lu M."/>
            <person name="Nolan M."/>
            <person name="Lapidus A."/>
            <person name="Lucas S."/>
            <person name="Hammon N."/>
            <person name="Deshpande S."/>
            <person name="Cheng J.F."/>
            <person name="Tapia R."/>
            <person name="Han C."/>
            <person name="Goodwin L."/>
            <person name="Pitluck S."/>
            <person name="Liolios K."/>
            <person name="Pagani I."/>
            <person name="Ivanova N."/>
            <person name="Ovchinikova G."/>
            <person name="Pati A."/>
            <person name="Chen A."/>
            <person name="Palaniappan K."/>
            <person name="Land M."/>
            <person name="Hauser L."/>
            <person name="Jeffries C.D."/>
            <person name="Detter J.C."/>
            <person name="Brambilla E.M."/>
            <person name="Rohde M."/>
            <person name="Spring S."/>
            <person name="Goker M."/>
            <person name="Woyke T."/>
            <person name="Bristow J."/>
            <person name="Eisen J.A."/>
            <person name="Markowitz V."/>
            <person name="Hugenholtz P."/>
            <person name="Kyrpides N.C."/>
            <person name="Klenk H.P."/>
            <person name="Mavromatis K."/>
        </authorList>
    </citation>
    <scope>NUCLEOTIDE SEQUENCE [LARGE SCALE GENOMIC DNA]</scope>
    <source>
        <strain evidence="2">ATCC 700847 / DSM 10411 / MH2</strain>
    </source>
</reference>
<dbReference type="STRING" id="760142.Hipma_0655"/>
<organism evidence="1 2">
    <name type="scientific">Hippea maritima (strain ATCC 700847 / DSM 10411 / MH2)</name>
    <dbReference type="NCBI Taxonomy" id="760142"/>
    <lineage>
        <taxon>Bacteria</taxon>
        <taxon>Pseudomonadati</taxon>
        <taxon>Campylobacterota</taxon>
        <taxon>Desulfurellia</taxon>
        <taxon>Desulfurellales</taxon>
        <taxon>Hippeaceae</taxon>
        <taxon>Hippea</taxon>
    </lineage>
</organism>
<dbReference type="HOGENOM" id="CLU_2973252_0_0_7"/>
<dbReference type="RefSeq" id="WP_013681666.1">
    <property type="nucleotide sequence ID" value="NC_015318.1"/>
</dbReference>